<dbReference type="Gene3D" id="1.10.540.10">
    <property type="entry name" value="Acyl-CoA dehydrogenase/oxidase, N-terminal domain"/>
    <property type="match status" value="1"/>
</dbReference>
<evidence type="ECO:0000256" key="4">
    <source>
        <dbReference type="ARBA" id="ARBA00022827"/>
    </source>
</evidence>
<evidence type="ECO:0000259" key="6">
    <source>
        <dbReference type="Pfam" id="PF00441"/>
    </source>
</evidence>
<organism evidence="9 10">
    <name type="scientific">Carnobacterium viridans</name>
    <dbReference type="NCBI Taxonomy" id="174587"/>
    <lineage>
        <taxon>Bacteria</taxon>
        <taxon>Bacillati</taxon>
        <taxon>Bacillota</taxon>
        <taxon>Bacilli</taxon>
        <taxon>Lactobacillales</taxon>
        <taxon>Carnobacteriaceae</taxon>
        <taxon>Carnobacterium</taxon>
    </lineage>
</organism>
<dbReference type="EMBL" id="FNJW01000008">
    <property type="protein sequence ID" value="SDQ26893.1"/>
    <property type="molecule type" value="Genomic_DNA"/>
</dbReference>
<feature type="domain" description="Acyl-CoA oxidase/dehydrogenase middle" evidence="7">
    <location>
        <begin position="147"/>
        <end position="240"/>
    </location>
</feature>
<dbReference type="PANTHER" id="PTHR43188:SF1">
    <property type="entry name" value="ACYL-COA DEHYDROGENASE"/>
    <property type="match status" value="1"/>
</dbReference>
<keyword evidence="10" id="KW-1185">Reference proteome</keyword>
<dbReference type="InterPro" id="IPR045008">
    <property type="entry name" value="ACX4-like"/>
</dbReference>
<evidence type="ECO:0000256" key="3">
    <source>
        <dbReference type="ARBA" id="ARBA00022630"/>
    </source>
</evidence>
<comment type="similarity">
    <text evidence="2 5">Belongs to the acyl-CoA dehydrogenase family.</text>
</comment>
<dbReference type="GO" id="GO:0006635">
    <property type="term" value="P:fatty acid beta-oxidation"/>
    <property type="evidence" value="ECO:0007669"/>
    <property type="project" value="InterPro"/>
</dbReference>
<feature type="domain" description="Acyl-CoA dehydrogenase/oxidase C-terminal" evidence="6">
    <location>
        <begin position="259"/>
        <end position="398"/>
    </location>
</feature>
<sequence length="406" mass="45286">MMNTKTMERPVDLATFYPSDLYEYSSALTDGELTVLKELREALEINLRPVLSEYWEKAEFPFEAFEKIGKVRMMDNPLLFEGRENTRKPSELYNVFRYFELAKLDASIATFYTVHGGLFYATLLQGGNEEQIERWADKTASYEIQGCFALTEPEHGSDIAGGLATTARKEGDTWIINGEKRWIGGAGSADEMAVFARDEADGKVKAFMVPGKAEGVHVQKIEGKISLRMTQNGHITFTDVKVGEDRRLQNVNSFKDVAGILRITRADISHLATGLTAGAFEAALRYVKQREQFGKNLGSFQLVQEKLSIMQANVTANLSFSVRLAQMQEEGNYREVNSSMAKMHNALRMRETVALAREVVGGNGITLETDVARFFADAEAIYSYEGTHEINALIVGRYLTGVGAFV</sequence>
<dbReference type="Pfam" id="PF02771">
    <property type="entry name" value="Acyl-CoA_dh_N"/>
    <property type="match status" value="1"/>
</dbReference>
<dbReference type="GO" id="GO:0050660">
    <property type="term" value="F:flavin adenine dinucleotide binding"/>
    <property type="evidence" value="ECO:0007669"/>
    <property type="project" value="InterPro"/>
</dbReference>
<keyword evidence="3 5" id="KW-0285">Flavoprotein</keyword>
<dbReference type="Proteomes" id="UP000199481">
    <property type="component" value="Unassembled WGS sequence"/>
</dbReference>
<keyword evidence="4 5" id="KW-0274">FAD</keyword>
<evidence type="ECO:0000259" key="7">
    <source>
        <dbReference type="Pfam" id="PF02770"/>
    </source>
</evidence>
<dbReference type="Gene3D" id="2.40.110.10">
    <property type="entry name" value="Butyryl-CoA Dehydrogenase, subunit A, domain 2"/>
    <property type="match status" value="1"/>
</dbReference>
<dbReference type="Pfam" id="PF00441">
    <property type="entry name" value="Acyl-CoA_dh_1"/>
    <property type="match status" value="1"/>
</dbReference>
<proteinExistence type="inferred from homology"/>
<dbReference type="RefSeq" id="WP_007721927.1">
    <property type="nucleotide sequence ID" value="NZ_CP084916.1"/>
</dbReference>
<protein>
    <submittedName>
        <fullName evidence="9">Glutaryl-CoA dehydrogenase</fullName>
    </submittedName>
</protein>
<dbReference type="InterPro" id="IPR006091">
    <property type="entry name" value="Acyl-CoA_Oxase/DH_mid-dom"/>
</dbReference>
<feature type="domain" description="Acyl-CoA dehydrogenase/oxidase N-terminal" evidence="8">
    <location>
        <begin position="32"/>
        <end position="142"/>
    </location>
</feature>
<dbReference type="InterPro" id="IPR006089">
    <property type="entry name" value="Acyl-CoA_DH_CS"/>
</dbReference>
<evidence type="ECO:0000256" key="5">
    <source>
        <dbReference type="RuleBase" id="RU362125"/>
    </source>
</evidence>
<dbReference type="InterPro" id="IPR036250">
    <property type="entry name" value="AcylCo_DH-like_C"/>
</dbReference>
<dbReference type="InterPro" id="IPR009100">
    <property type="entry name" value="AcylCoA_DH/oxidase_NM_dom_sf"/>
</dbReference>
<dbReference type="OrthoDB" id="9802447at2"/>
<accession>A0A1H0ZHG6</accession>
<keyword evidence="5" id="KW-0560">Oxidoreductase</keyword>
<dbReference type="InterPro" id="IPR046373">
    <property type="entry name" value="Acyl-CoA_Oxase/DH_mid-dom_sf"/>
</dbReference>
<reference evidence="10" key="1">
    <citation type="submission" date="2016-10" db="EMBL/GenBank/DDBJ databases">
        <authorList>
            <person name="Varghese N."/>
            <person name="Submissions S."/>
        </authorList>
    </citation>
    <scope>NUCLEOTIDE SEQUENCE [LARGE SCALE GENOMIC DNA]</scope>
    <source>
        <strain evidence="10">MPL-11</strain>
    </source>
</reference>
<dbReference type="SUPFAM" id="SSF56645">
    <property type="entry name" value="Acyl-CoA dehydrogenase NM domain-like"/>
    <property type="match status" value="1"/>
</dbReference>
<dbReference type="InterPro" id="IPR009075">
    <property type="entry name" value="AcylCo_DH/oxidase_C"/>
</dbReference>
<evidence type="ECO:0000256" key="2">
    <source>
        <dbReference type="ARBA" id="ARBA00009347"/>
    </source>
</evidence>
<dbReference type="PROSITE" id="PS00073">
    <property type="entry name" value="ACYL_COA_DH_2"/>
    <property type="match status" value="1"/>
</dbReference>
<gene>
    <name evidence="9" type="ORF">SAMN04487752_1524</name>
</gene>
<dbReference type="InterPro" id="IPR037069">
    <property type="entry name" value="AcylCoA_DH/ox_N_sf"/>
</dbReference>
<name>A0A1H0ZHG6_9LACT</name>
<dbReference type="Gene3D" id="1.20.140.10">
    <property type="entry name" value="Butyryl-CoA Dehydrogenase, subunit A, domain 3"/>
    <property type="match status" value="1"/>
</dbReference>
<dbReference type="InterPro" id="IPR013786">
    <property type="entry name" value="AcylCoA_DH/ox_N"/>
</dbReference>
<evidence type="ECO:0000256" key="1">
    <source>
        <dbReference type="ARBA" id="ARBA00001974"/>
    </source>
</evidence>
<dbReference type="GO" id="GO:0003995">
    <property type="term" value="F:acyl-CoA dehydrogenase activity"/>
    <property type="evidence" value="ECO:0007669"/>
    <property type="project" value="InterPro"/>
</dbReference>
<evidence type="ECO:0000313" key="10">
    <source>
        <dbReference type="Proteomes" id="UP000199481"/>
    </source>
</evidence>
<dbReference type="PANTHER" id="PTHR43188">
    <property type="entry name" value="ACYL-COENZYME A OXIDASE"/>
    <property type="match status" value="1"/>
</dbReference>
<evidence type="ECO:0000259" key="8">
    <source>
        <dbReference type="Pfam" id="PF02771"/>
    </source>
</evidence>
<dbReference type="SUPFAM" id="SSF47203">
    <property type="entry name" value="Acyl-CoA dehydrogenase C-terminal domain-like"/>
    <property type="match status" value="1"/>
</dbReference>
<dbReference type="Pfam" id="PF02770">
    <property type="entry name" value="Acyl-CoA_dh_M"/>
    <property type="match status" value="1"/>
</dbReference>
<evidence type="ECO:0000313" key="9">
    <source>
        <dbReference type="EMBL" id="SDQ26893.1"/>
    </source>
</evidence>
<dbReference type="AlphaFoldDB" id="A0A1H0ZHG6"/>
<comment type="cofactor">
    <cofactor evidence="1 5">
        <name>FAD</name>
        <dbReference type="ChEBI" id="CHEBI:57692"/>
    </cofactor>
</comment>